<feature type="domain" description="Carrier" evidence="1">
    <location>
        <begin position="8"/>
        <end position="54"/>
    </location>
</feature>
<organism evidence="2 3">
    <name type="scientific">Amycolatopsis alba DSM 44262</name>
    <dbReference type="NCBI Taxonomy" id="1125972"/>
    <lineage>
        <taxon>Bacteria</taxon>
        <taxon>Bacillati</taxon>
        <taxon>Actinomycetota</taxon>
        <taxon>Actinomycetes</taxon>
        <taxon>Pseudonocardiales</taxon>
        <taxon>Pseudonocardiaceae</taxon>
        <taxon>Amycolatopsis</taxon>
    </lineage>
</organism>
<keyword evidence="3" id="KW-1185">Reference proteome</keyword>
<dbReference type="InterPro" id="IPR009081">
    <property type="entry name" value="PP-bd_ACP"/>
</dbReference>
<gene>
    <name evidence="2" type="ORF">CFP75_31965</name>
</gene>
<sequence length="83" mass="8825">MVTPVFQLITGQLSDQFGIPPELVTPEATFAEIGLDSLALAVFSVVISEKYGVDPGELVLGSRLAEAIALIEADLAQEEKPVR</sequence>
<proteinExistence type="predicted"/>
<evidence type="ECO:0000313" key="2">
    <source>
        <dbReference type="EMBL" id="OXM45209.1"/>
    </source>
</evidence>
<dbReference type="Pfam" id="PF00550">
    <property type="entry name" value="PP-binding"/>
    <property type="match status" value="1"/>
</dbReference>
<dbReference type="Proteomes" id="UP000215563">
    <property type="component" value="Unassembled WGS sequence"/>
</dbReference>
<dbReference type="OrthoDB" id="3192863at2"/>
<dbReference type="SUPFAM" id="SSF47336">
    <property type="entry name" value="ACP-like"/>
    <property type="match status" value="1"/>
</dbReference>
<comment type="caution">
    <text evidence="2">The sequence shown here is derived from an EMBL/GenBank/DDBJ whole genome shotgun (WGS) entry which is preliminary data.</text>
</comment>
<name>A0A229RFE8_AMYAL</name>
<dbReference type="RefSeq" id="WP_084702263.1">
    <property type="nucleotide sequence ID" value="NZ_KB913032.1"/>
</dbReference>
<dbReference type="AlphaFoldDB" id="A0A229RFE8"/>
<evidence type="ECO:0000313" key="3">
    <source>
        <dbReference type="Proteomes" id="UP000215563"/>
    </source>
</evidence>
<protein>
    <recommendedName>
        <fullName evidence="1">Carrier domain-containing protein</fullName>
    </recommendedName>
</protein>
<evidence type="ECO:0000259" key="1">
    <source>
        <dbReference type="Pfam" id="PF00550"/>
    </source>
</evidence>
<dbReference type="EMBL" id="NMQU01000106">
    <property type="protein sequence ID" value="OXM45209.1"/>
    <property type="molecule type" value="Genomic_DNA"/>
</dbReference>
<dbReference type="InterPro" id="IPR036736">
    <property type="entry name" value="ACP-like_sf"/>
</dbReference>
<accession>A0A229RFE8</accession>
<reference evidence="2 3" key="1">
    <citation type="submission" date="2017-07" db="EMBL/GenBank/DDBJ databases">
        <title>Amycolatopsis alba DSM 44262 Genome sequencing and assembly.</title>
        <authorList>
            <person name="Kaur N."/>
            <person name="Mayilraj S."/>
        </authorList>
    </citation>
    <scope>NUCLEOTIDE SEQUENCE [LARGE SCALE GENOMIC DNA]</scope>
    <source>
        <strain evidence="2 3">DSM 44262</strain>
    </source>
</reference>
<dbReference type="Gene3D" id="1.10.1200.10">
    <property type="entry name" value="ACP-like"/>
    <property type="match status" value="1"/>
</dbReference>